<evidence type="ECO:0000313" key="8">
    <source>
        <dbReference type="Proteomes" id="UP000256326"/>
    </source>
</evidence>
<dbReference type="Pfam" id="PF01554">
    <property type="entry name" value="MatE"/>
    <property type="match status" value="1"/>
</dbReference>
<dbReference type="GO" id="GO:0015297">
    <property type="term" value="F:antiporter activity"/>
    <property type="evidence" value="ECO:0007669"/>
    <property type="project" value="InterPro"/>
</dbReference>
<name>A0A3D9CU88_9FLAO</name>
<feature type="transmembrane region" description="Helical" evidence="6">
    <location>
        <begin position="311"/>
        <end position="331"/>
    </location>
</feature>
<dbReference type="Proteomes" id="UP000256326">
    <property type="component" value="Unassembled WGS sequence"/>
</dbReference>
<dbReference type="RefSeq" id="WP_116035934.1">
    <property type="nucleotide sequence ID" value="NZ_JBHLVV010000057.1"/>
</dbReference>
<keyword evidence="8" id="KW-1185">Reference proteome</keyword>
<keyword evidence="2" id="KW-1003">Cell membrane</keyword>
<accession>A0A3D9CU88</accession>
<feature type="transmembrane region" description="Helical" evidence="6">
    <location>
        <begin position="404"/>
        <end position="425"/>
    </location>
</feature>
<evidence type="ECO:0000256" key="5">
    <source>
        <dbReference type="ARBA" id="ARBA00023136"/>
    </source>
</evidence>
<evidence type="ECO:0000256" key="1">
    <source>
        <dbReference type="ARBA" id="ARBA00004651"/>
    </source>
</evidence>
<keyword evidence="4 6" id="KW-1133">Transmembrane helix</keyword>
<evidence type="ECO:0000256" key="3">
    <source>
        <dbReference type="ARBA" id="ARBA00022692"/>
    </source>
</evidence>
<feature type="transmembrane region" description="Helical" evidence="6">
    <location>
        <begin position="42"/>
        <end position="64"/>
    </location>
</feature>
<feature type="transmembrane region" description="Helical" evidence="6">
    <location>
        <begin position="437"/>
        <end position="459"/>
    </location>
</feature>
<feature type="transmembrane region" description="Helical" evidence="6">
    <location>
        <begin position="157"/>
        <end position="178"/>
    </location>
</feature>
<protein>
    <submittedName>
        <fullName evidence="7">Lipopolysaccharide biosynthesis protein</fullName>
    </submittedName>
</protein>
<evidence type="ECO:0000256" key="6">
    <source>
        <dbReference type="SAM" id="Phobius"/>
    </source>
</evidence>
<comment type="subcellular location">
    <subcellularLocation>
        <location evidence="1">Cell membrane</location>
        <topology evidence="1">Multi-pass membrane protein</topology>
    </subcellularLocation>
</comment>
<dbReference type="OrthoDB" id="5365632at2"/>
<dbReference type="InterPro" id="IPR002528">
    <property type="entry name" value="MATE_fam"/>
</dbReference>
<feature type="transmembrane region" description="Helical" evidence="6">
    <location>
        <begin position="85"/>
        <end position="111"/>
    </location>
</feature>
<reference evidence="7 8" key="1">
    <citation type="journal article" date="2006" name="Int. J. Syst. Evol. Microbiol.">
        <title>Chryseobacterium hispanicum sp. nov., isolated from the drinking water distribution system of Sevilla, Spain.</title>
        <authorList>
            <person name="Gallego V."/>
            <person name="Garcia M.T."/>
            <person name="Ventosa A."/>
        </authorList>
    </citation>
    <scope>NUCLEOTIDE SEQUENCE [LARGE SCALE GENOMIC DNA]</scope>
    <source>
        <strain evidence="7 8">KCTC 22104</strain>
    </source>
</reference>
<dbReference type="PANTHER" id="PTHR30250:SF26">
    <property type="entry name" value="PSMA PROTEIN"/>
    <property type="match status" value="1"/>
</dbReference>
<feature type="transmembrane region" description="Helical" evidence="6">
    <location>
        <begin position="343"/>
        <end position="365"/>
    </location>
</feature>
<feature type="transmembrane region" description="Helical" evidence="6">
    <location>
        <begin position="377"/>
        <end position="398"/>
    </location>
</feature>
<dbReference type="EMBL" id="QNUG01000028">
    <property type="protein sequence ID" value="REC69177.1"/>
    <property type="molecule type" value="Genomic_DNA"/>
</dbReference>
<evidence type="ECO:0000256" key="4">
    <source>
        <dbReference type="ARBA" id="ARBA00022989"/>
    </source>
</evidence>
<comment type="caution">
    <text evidence="7">The sequence shown here is derived from an EMBL/GenBank/DDBJ whole genome shotgun (WGS) entry which is preliminary data.</text>
</comment>
<keyword evidence="5 6" id="KW-0472">Membrane</keyword>
<evidence type="ECO:0000256" key="2">
    <source>
        <dbReference type="ARBA" id="ARBA00022475"/>
    </source>
</evidence>
<dbReference type="GO" id="GO:0005886">
    <property type="term" value="C:plasma membrane"/>
    <property type="evidence" value="ECO:0007669"/>
    <property type="project" value="UniProtKB-SubCell"/>
</dbReference>
<feature type="transmembrane region" description="Helical" evidence="6">
    <location>
        <begin position="123"/>
        <end position="145"/>
    </location>
</feature>
<feature type="transmembrane region" description="Helical" evidence="6">
    <location>
        <begin position="465"/>
        <end position="488"/>
    </location>
</feature>
<keyword evidence="3 6" id="KW-0812">Transmembrane</keyword>
<feature type="transmembrane region" description="Helical" evidence="6">
    <location>
        <begin position="184"/>
        <end position="202"/>
    </location>
</feature>
<evidence type="ECO:0000313" key="7">
    <source>
        <dbReference type="EMBL" id="REC69177.1"/>
    </source>
</evidence>
<dbReference type="GO" id="GO:0042910">
    <property type="term" value="F:xenobiotic transmembrane transporter activity"/>
    <property type="evidence" value="ECO:0007669"/>
    <property type="project" value="InterPro"/>
</dbReference>
<dbReference type="InterPro" id="IPR050833">
    <property type="entry name" value="Poly_Biosynth_Transport"/>
</dbReference>
<sequence length="512" mass="58800">MSSTKNIAKNSMFLYFRMFINMLVGLCTAGIVLNTLGISDYGIYNVVGGFVSMFGFLNSSMSSATQRFLSFDIGRNDQVQLGKTFSTTVTIHFVIALVIVLALETFGLWYINHKLNVPAERLTAVNVVFQFSVWTFFFGIIQVPYNALITAHERFNVYVYVSILEMVFKITILFLIVNINYDKLILYSALLFVSSFIVRMLYRIYCRRHFKESIYQFHYDKPYYKNMVSFSSWNLFTNVAIISKNQGVNLLLNFFYGTFLNTAYGITSQVQGLVLNFVASFQNAVNPQIVKTYSSGNVDQSIKLTMQSSKFSFGLVLITMFPVVVSLKELFDLWLKNYPTYTLSFVKLALIIAMLEVLVYPIDTLIKSTGRIKKYQLALSFLIILNLPISYLFLSFGYPPVTIYIINISIVLLSMTTNIYFMNVLLKVDVKLFLRNVIFPALAIGFVLMILYFFLMNYIHFDNAIIQVLIRSGIAFLSVLILEILLLFSKTERQSIYLLLKNRFLPKTSQNE</sequence>
<gene>
    <name evidence="7" type="ORF">DRF58_12580</name>
</gene>
<organism evidence="7 8">
    <name type="scientific">Epilithonimonas hispanica</name>
    <dbReference type="NCBI Taxonomy" id="358687"/>
    <lineage>
        <taxon>Bacteria</taxon>
        <taxon>Pseudomonadati</taxon>
        <taxon>Bacteroidota</taxon>
        <taxon>Flavobacteriia</taxon>
        <taxon>Flavobacteriales</taxon>
        <taxon>Weeksellaceae</taxon>
        <taxon>Chryseobacterium group</taxon>
        <taxon>Epilithonimonas</taxon>
    </lineage>
</organism>
<proteinExistence type="predicted"/>
<dbReference type="AlphaFoldDB" id="A0A3D9CU88"/>
<dbReference type="PANTHER" id="PTHR30250">
    <property type="entry name" value="PST FAMILY PREDICTED COLANIC ACID TRANSPORTER"/>
    <property type="match status" value="1"/>
</dbReference>
<feature type="transmembrane region" description="Helical" evidence="6">
    <location>
        <begin position="12"/>
        <end position="36"/>
    </location>
</feature>